<evidence type="ECO:0000313" key="2">
    <source>
        <dbReference type="EMBL" id="SFF61270.1"/>
    </source>
</evidence>
<evidence type="ECO:0000313" key="3">
    <source>
        <dbReference type="Proteomes" id="UP000198897"/>
    </source>
</evidence>
<proteinExistence type="predicted"/>
<feature type="region of interest" description="Disordered" evidence="1">
    <location>
        <begin position="18"/>
        <end position="53"/>
    </location>
</feature>
<reference evidence="3" key="1">
    <citation type="submission" date="2016-10" db="EMBL/GenBank/DDBJ databases">
        <authorList>
            <person name="Varghese N."/>
            <person name="Submissions S."/>
        </authorList>
    </citation>
    <scope>NUCLEOTIDE SEQUENCE [LARGE SCALE GENOMIC DNA]</scope>
    <source>
        <strain evidence="3">FP5</strain>
    </source>
</reference>
<name>A0A1I2K509_9BACI</name>
<evidence type="ECO:0008006" key="4">
    <source>
        <dbReference type="Google" id="ProtNLM"/>
    </source>
</evidence>
<protein>
    <recommendedName>
        <fullName evidence="4">Lipoprotein</fullName>
    </recommendedName>
</protein>
<sequence>MKKWVLMLGIAGTLVIAGCNNDSSDESSSDSENQTEEQSSGEEESKNDDQAMKKEIMSVQMNMQDTFHPYQSKIAAYEEALVAEEPDPEAIKSAGEEAQKAAAEAADAASSYSIEADLPEDVITTYEEALPSLQSYYEEVASALESNVEEADLSQADEKFSEFTEQIAPVYEDAGLLKPEFKKEFS</sequence>
<feature type="compositionally biased region" description="Acidic residues" evidence="1">
    <location>
        <begin position="23"/>
        <end position="42"/>
    </location>
</feature>
<dbReference type="OrthoDB" id="2973149at2"/>
<dbReference type="PROSITE" id="PS51257">
    <property type="entry name" value="PROKAR_LIPOPROTEIN"/>
    <property type="match status" value="1"/>
</dbReference>
<organism evidence="2 3">
    <name type="scientific">Halobacillus alkaliphilus</name>
    <dbReference type="NCBI Taxonomy" id="396056"/>
    <lineage>
        <taxon>Bacteria</taxon>
        <taxon>Bacillati</taxon>
        <taxon>Bacillota</taxon>
        <taxon>Bacilli</taxon>
        <taxon>Bacillales</taxon>
        <taxon>Bacillaceae</taxon>
        <taxon>Halobacillus</taxon>
    </lineage>
</organism>
<dbReference type="EMBL" id="FOOG01000003">
    <property type="protein sequence ID" value="SFF61270.1"/>
    <property type="molecule type" value="Genomic_DNA"/>
</dbReference>
<keyword evidence="3" id="KW-1185">Reference proteome</keyword>
<gene>
    <name evidence="2" type="ORF">SAMN05216353_10383</name>
</gene>
<dbReference type="RefSeq" id="WP_089750015.1">
    <property type="nucleotide sequence ID" value="NZ_FOOG01000003.1"/>
</dbReference>
<evidence type="ECO:0000256" key="1">
    <source>
        <dbReference type="SAM" id="MobiDB-lite"/>
    </source>
</evidence>
<dbReference type="AlphaFoldDB" id="A0A1I2K509"/>
<feature type="compositionally biased region" description="Basic and acidic residues" evidence="1">
    <location>
        <begin position="43"/>
        <end position="53"/>
    </location>
</feature>
<accession>A0A1I2K509</accession>
<dbReference type="Proteomes" id="UP000198897">
    <property type="component" value="Unassembled WGS sequence"/>
</dbReference>